<dbReference type="EMBL" id="BLLF01000047">
    <property type="protein sequence ID" value="GFH06615.1"/>
    <property type="molecule type" value="Genomic_DNA"/>
</dbReference>
<dbReference type="AlphaFoldDB" id="A0A699YB74"/>
<evidence type="ECO:0000313" key="3">
    <source>
        <dbReference type="Proteomes" id="UP000485058"/>
    </source>
</evidence>
<feature type="non-terminal residue" evidence="2">
    <location>
        <position position="183"/>
    </location>
</feature>
<organism evidence="2 3">
    <name type="scientific">Haematococcus lacustris</name>
    <name type="common">Green alga</name>
    <name type="synonym">Haematococcus pluvialis</name>
    <dbReference type="NCBI Taxonomy" id="44745"/>
    <lineage>
        <taxon>Eukaryota</taxon>
        <taxon>Viridiplantae</taxon>
        <taxon>Chlorophyta</taxon>
        <taxon>core chlorophytes</taxon>
        <taxon>Chlorophyceae</taxon>
        <taxon>CS clade</taxon>
        <taxon>Chlamydomonadales</taxon>
        <taxon>Haematococcaceae</taxon>
        <taxon>Haematococcus</taxon>
    </lineage>
</organism>
<reference evidence="2 3" key="1">
    <citation type="submission" date="2020-02" db="EMBL/GenBank/DDBJ databases">
        <title>Draft genome sequence of Haematococcus lacustris strain NIES-144.</title>
        <authorList>
            <person name="Morimoto D."/>
            <person name="Nakagawa S."/>
            <person name="Yoshida T."/>
            <person name="Sawayama S."/>
        </authorList>
    </citation>
    <scope>NUCLEOTIDE SEQUENCE [LARGE SCALE GENOMIC DNA]</scope>
    <source>
        <strain evidence="2 3">NIES-144</strain>
    </source>
</reference>
<protein>
    <submittedName>
        <fullName evidence="2">Uncharacterized protein</fullName>
    </submittedName>
</protein>
<proteinExistence type="predicted"/>
<accession>A0A699YB74</accession>
<evidence type="ECO:0000313" key="2">
    <source>
        <dbReference type="EMBL" id="GFH06615.1"/>
    </source>
</evidence>
<keyword evidence="3" id="KW-1185">Reference proteome</keyword>
<feature type="non-terminal residue" evidence="2">
    <location>
        <position position="1"/>
    </location>
</feature>
<dbReference type="Proteomes" id="UP000485058">
    <property type="component" value="Unassembled WGS sequence"/>
</dbReference>
<comment type="caution">
    <text evidence="2">The sequence shown here is derived from an EMBL/GenBank/DDBJ whole genome shotgun (WGS) entry which is preliminary data.</text>
</comment>
<sequence>GSVVGTVEGGAAEACRQPGRPRRRWSYVHSRCARCATHDGNKLCVGGSHGDMHLPVLRAAHQRDGASFGQYERLCTAGHGRGQQVRGAQAMDSTASRHKHQGDCQAELSTGPCSLELCSAEAEQTQQAVAVKDVEVAVDQALPQPPPDSTPVPLPPPQAVLSKAAPAESAGSKTSGFSPVAKT</sequence>
<gene>
    <name evidence="2" type="ORF">HaLaN_01275</name>
</gene>
<evidence type="ECO:0000256" key="1">
    <source>
        <dbReference type="SAM" id="MobiDB-lite"/>
    </source>
</evidence>
<feature type="compositionally biased region" description="Pro residues" evidence="1">
    <location>
        <begin position="143"/>
        <end position="158"/>
    </location>
</feature>
<name>A0A699YB74_HAELA</name>
<feature type="region of interest" description="Disordered" evidence="1">
    <location>
        <begin position="139"/>
        <end position="183"/>
    </location>
</feature>